<reference evidence="1 2" key="1">
    <citation type="submission" date="2019-04" db="EMBL/GenBank/DDBJ databases">
        <title>Novel bacteriophages capable of disrupting biofilms from clinical strains of Aeromonas hydrophila with intrinsic antibiotic resistance.</title>
        <authorList>
            <person name="Kabwe M."/>
            <person name="Brown T.L."/>
            <person name="Speirs L."/>
            <person name="Ku H."/>
            <person name="Leach M."/>
            <person name="Chan H.T."/>
            <person name="Petrovski S."/>
            <person name="Lock P."/>
            <person name="Tucci J."/>
        </authorList>
    </citation>
    <scope>NUCLEOTIDE SEQUENCE [LARGE SCALE GENOMIC DNA]</scope>
</reference>
<dbReference type="Proteomes" id="UP000318420">
    <property type="component" value="Segment"/>
</dbReference>
<gene>
    <name evidence="1" type="ORF">LAh10_195</name>
</gene>
<evidence type="ECO:0000313" key="2">
    <source>
        <dbReference type="Proteomes" id="UP000318420"/>
    </source>
</evidence>
<evidence type="ECO:0000313" key="1">
    <source>
        <dbReference type="EMBL" id="QDH47200.1"/>
    </source>
</evidence>
<name>A0A514A1P2_9CAUD</name>
<protein>
    <submittedName>
        <fullName evidence="1">Uncharacterized protein</fullName>
    </submittedName>
</protein>
<proteinExistence type="predicted"/>
<dbReference type="EMBL" id="MK838116">
    <property type="protein sequence ID" value="QDH47200.1"/>
    <property type="molecule type" value="Genomic_DNA"/>
</dbReference>
<accession>A0A514A1P2</accession>
<keyword evidence="2" id="KW-1185">Reference proteome</keyword>
<organism evidence="1 2">
    <name type="scientific">Aeromonas phage LAh10</name>
    <dbReference type="NCBI Taxonomy" id="2591025"/>
    <lineage>
        <taxon>Viruses</taxon>
        <taxon>Duplodnaviria</taxon>
        <taxon>Heunggongvirae</taxon>
        <taxon>Uroviricota</taxon>
        <taxon>Caudoviricetes</taxon>
        <taxon>Chimalliviridae</taxon>
        <taxon>Ludhianavirus</taxon>
        <taxon>Ludhianavirus LAh10</taxon>
    </lineage>
</organism>
<sequence length="131" mass="15111">MSEQLPASKTYTLEQVQKVLREIVDQVRKNKIERVTRVALNFRGTSPEVSIHAGYKLLGRHQPHVWSDRPYSEKSNKILATFKLRVNGCPIHQFNVTTGVILPEFHGEDHLNELSDRLQQVVGEHLFSKRN</sequence>